<name>A0A7N2LNH7_QUELO</name>
<keyword evidence="8" id="KW-1185">Reference proteome</keyword>
<feature type="region of interest" description="Disordered" evidence="5">
    <location>
        <begin position="1"/>
        <end position="22"/>
    </location>
</feature>
<keyword evidence="3" id="KW-0862">Zinc</keyword>
<dbReference type="PROSITE" id="PS50157">
    <property type="entry name" value="ZINC_FINGER_C2H2_2"/>
    <property type="match status" value="1"/>
</dbReference>
<organism evidence="7 8">
    <name type="scientific">Quercus lobata</name>
    <name type="common">Valley oak</name>
    <dbReference type="NCBI Taxonomy" id="97700"/>
    <lineage>
        <taxon>Eukaryota</taxon>
        <taxon>Viridiplantae</taxon>
        <taxon>Streptophyta</taxon>
        <taxon>Embryophyta</taxon>
        <taxon>Tracheophyta</taxon>
        <taxon>Spermatophyta</taxon>
        <taxon>Magnoliopsida</taxon>
        <taxon>eudicotyledons</taxon>
        <taxon>Gunneridae</taxon>
        <taxon>Pentapetalae</taxon>
        <taxon>rosids</taxon>
        <taxon>fabids</taxon>
        <taxon>Fagales</taxon>
        <taxon>Fagaceae</taxon>
        <taxon>Quercus</taxon>
    </lineage>
</organism>
<sequence>MKIKKKRNARAPPSLSDVDDQSPTITKEVEDAMKENQNGNYTKALTLVEATLSQHPSSALALAALSFCHLKFVFSAEHSTTPVSSDDGLLQLAETFNHVKEAVDLSKRAVHLCPNSLACWFFHVNALFKLTEYDANAGHEPVIEACDAGLAIEFAPEDLATEPRIEEFRTCLRLIKLQSKYLIDTKYLENLKNEIQELQERKEEIEERAITASKNFETTELMPLPENKRKIKNLKKVVVLDVDTVERRVKTYWNDTMTMEQKKDLLRIQIEDLKLHFAKNKLAMEVMKQAVEYATGAKNWKFSSNTECRWCGERFFNAKLTGEHMKRVHLGTFSVELDSVRPEFLFDSLWDTVESGKWKPVNVVEAKKILEDLSRNEGGDKDFMKQKWPYCDDRRREEIINKIRAVLRQFVGIKCFCSSHLSALMNLILEMLKKQVPEQLLMEYGINRTLLSVCFLDISELNLVFEFLDDLANVCGLRRLVLSLGMETAIGEHSVANYEKIVFNEDFSCVVFDKRMLRGELMVSNDGAAVTSSTDDEIELNDDEYKDAILDWLLKGGTNIGEQLKQWTNLREASRSEGKELYKIYGVEFNRLLNICEKKVQYLRDIKVWQNLESICVKEDKRREEFGYEPVSYKYLLSNQRQIASTNGNIFELDILWNILREDHVDNEIKLLIEEQIDEMDAKLYKLDAIIRTTTVNMQQTGKKIKAVTNYDYRSILVPLLKSFMRAQLEEQANKDAEKKYEAVEEALLSEFDDLDKKKKTDKGGGNARQGQGNSKEKNKKRDKINSLPEAHGGDIPPNLEIVGPVAVDELGQDKWKLLPVECGGERSKNA</sequence>
<dbReference type="InParanoid" id="A0A7N2LNH7"/>
<dbReference type="EnsemblPlants" id="QL05p016954:mrna">
    <property type="protein sequence ID" value="QL05p016954:mrna"/>
    <property type="gene ID" value="QL05p016954"/>
</dbReference>
<dbReference type="EMBL" id="LRBV02000005">
    <property type="status" value="NOT_ANNOTATED_CDS"/>
    <property type="molecule type" value="Genomic_DNA"/>
</dbReference>
<dbReference type="PANTHER" id="PTHR22975:SF9">
    <property type="entry name" value="ECHINUS SPLICE FORM 3"/>
    <property type="match status" value="1"/>
</dbReference>
<evidence type="ECO:0000256" key="5">
    <source>
        <dbReference type="SAM" id="MobiDB-lite"/>
    </source>
</evidence>
<protein>
    <recommendedName>
        <fullName evidence="6">C2H2-type domain-containing protein</fullName>
    </recommendedName>
</protein>
<reference evidence="7 8" key="1">
    <citation type="journal article" date="2016" name="G3 (Bethesda)">
        <title>First Draft Assembly and Annotation of the Genome of a California Endemic Oak Quercus lobata Nee (Fagaceae).</title>
        <authorList>
            <person name="Sork V.L."/>
            <person name="Fitz-Gibbon S.T."/>
            <person name="Puiu D."/>
            <person name="Crepeau M."/>
            <person name="Gugger P.F."/>
            <person name="Sherman R."/>
            <person name="Stevens K."/>
            <person name="Langley C.H."/>
            <person name="Pellegrini M."/>
            <person name="Salzberg S.L."/>
        </authorList>
    </citation>
    <scope>NUCLEOTIDE SEQUENCE [LARGE SCALE GENOMIC DNA]</scope>
    <source>
        <strain evidence="7 8">cv. SW786</strain>
    </source>
</reference>
<feature type="coiled-coil region" evidence="4">
    <location>
        <begin position="181"/>
        <end position="215"/>
    </location>
</feature>
<dbReference type="InterPro" id="IPR006865">
    <property type="entry name" value="DUF629"/>
</dbReference>
<dbReference type="PROSITE" id="PS00028">
    <property type="entry name" value="ZINC_FINGER_C2H2_1"/>
    <property type="match status" value="1"/>
</dbReference>
<dbReference type="InterPro" id="IPR013087">
    <property type="entry name" value="Znf_C2H2_type"/>
</dbReference>
<evidence type="ECO:0000256" key="2">
    <source>
        <dbReference type="ARBA" id="ARBA00022801"/>
    </source>
</evidence>
<dbReference type="PANTHER" id="PTHR22975">
    <property type="entry name" value="UBIQUITIN SPECIFIC PROTEINASE"/>
    <property type="match status" value="1"/>
</dbReference>
<dbReference type="SUPFAM" id="SSF48439">
    <property type="entry name" value="Protein prenylyltransferase"/>
    <property type="match status" value="1"/>
</dbReference>
<dbReference type="Gene3D" id="1.25.40.10">
    <property type="entry name" value="Tetratricopeptide repeat domain"/>
    <property type="match status" value="1"/>
</dbReference>
<proteinExistence type="predicted"/>
<reference evidence="7" key="2">
    <citation type="submission" date="2021-01" db="UniProtKB">
        <authorList>
            <consortium name="EnsemblPlants"/>
        </authorList>
    </citation>
    <scope>IDENTIFICATION</scope>
</reference>
<keyword evidence="4" id="KW-0175">Coiled coil</keyword>
<dbReference type="InterPro" id="IPR011990">
    <property type="entry name" value="TPR-like_helical_dom_sf"/>
</dbReference>
<evidence type="ECO:0000256" key="4">
    <source>
        <dbReference type="SAM" id="Coils"/>
    </source>
</evidence>
<evidence type="ECO:0000256" key="1">
    <source>
        <dbReference type="ARBA" id="ARBA00022786"/>
    </source>
</evidence>
<dbReference type="Gramene" id="QL05p016954:mrna">
    <property type="protein sequence ID" value="QL05p016954:mrna"/>
    <property type="gene ID" value="QL05p016954"/>
</dbReference>
<keyword evidence="3" id="KW-0479">Metal-binding</keyword>
<feature type="domain" description="C2H2-type" evidence="6">
    <location>
        <begin position="306"/>
        <end position="334"/>
    </location>
</feature>
<evidence type="ECO:0000313" key="8">
    <source>
        <dbReference type="Proteomes" id="UP000594261"/>
    </source>
</evidence>
<keyword evidence="1" id="KW-0833">Ubl conjugation pathway</keyword>
<evidence type="ECO:0000259" key="6">
    <source>
        <dbReference type="PROSITE" id="PS50157"/>
    </source>
</evidence>
<keyword evidence="2" id="KW-0378">Hydrolase</keyword>
<keyword evidence="3" id="KW-0863">Zinc-finger</keyword>
<dbReference type="Proteomes" id="UP000594261">
    <property type="component" value="Chromosome 5"/>
</dbReference>
<dbReference type="InterPro" id="IPR052398">
    <property type="entry name" value="Ubiquitin_hydrolase_53/54"/>
</dbReference>
<feature type="region of interest" description="Disordered" evidence="5">
    <location>
        <begin position="755"/>
        <end position="801"/>
    </location>
</feature>
<evidence type="ECO:0000313" key="7">
    <source>
        <dbReference type="EnsemblPlants" id="QL05p016954:mrna"/>
    </source>
</evidence>
<accession>A0A7N2LNH7</accession>
<dbReference type="GO" id="GO:0016787">
    <property type="term" value="F:hydrolase activity"/>
    <property type="evidence" value="ECO:0007669"/>
    <property type="project" value="UniProtKB-KW"/>
</dbReference>
<evidence type="ECO:0000256" key="3">
    <source>
        <dbReference type="PROSITE-ProRule" id="PRU00042"/>
    </source>
</evidence>
<dbReference type="Pfam" id="PF04780">
    <property type="entry name" value="DUF629"/>
    <property type="match status" value="1"/>
</dbReference>
<dbReference type="GO" id="GO:0008270">
    <property type="term" value="F:zinc ion binding"/>
    <property type="evidence" value="ECO:0007669"/>
    <property type="project" value="UniProtKB-KW"/>
</dbReference>
<dbReference type="AlphaFoldDB" id="A0A7N2LNH7"/>